<sequence length="66" mass="7543">MLIGDLASSQEYYPLVQIELIKAGNEIRDKYSMEIFNPHLKTKHHEKLRSDIILLPKGLPEAEPGI</sequence>
<proteinExistence type="predicted"/>
<evidence type="ECO:0000313" key="1">
    <source>
        <dbReference type="EMBL" id="MFB9211391.1"/>
    </source>
</evidence>
<keyword evidence="2" id="KW-1185">Reference proteome</keyword>
<dbReference type="Proteomes" id="UP001589654">
    <property type="component" value="Unassembled WGS sequence"/>
</dbReference>
<evidence type="ECO:0000313" key="2">
    <source>
        <dbReference type="Proteomes" id="UP001589654"/>
    </source>
</evidence>
<dbReference type="RefSeq" id="WP_379945376.1">
    <property type="nucleotide sequence ID" value="NZ_JBHMEW010000048.1"/>
</dbReference>
<name>A0ABV5J3W5_9BACT</name>
<protein>
    <submittedName>
        <fullName evidence="1">Uncharacterized protein</fullName>
    </submittedName>
</protein>
<organism evidence="1 2">
    <name type="scientific">Echinicola jeungdonensis</name>
    <dbReference type="NCBI Taxonomy" id="709343"/>
    <lineage>
        <taxon>Bacteria</taxon>
        <taxon>Pseudomonadati</taxon>
        <taxon>Bacteroidota</taxon>
        <taxon>Cytophagia</taxon>
        <taxon>Cytophagales</taxon>
        <taxon>Cyclobacteriaceae</taxon>
        <taxon>Echinicola</taxon>
    </lineage>
</organism>
<reference evidence="1 2" key="1">
    <citation type="submission" date="2024-09" db="EMBL/GenBank/DDBJ databases">
        <authorList>
            <person name="Sun Q."/>
            <person name="Mori K."/>
        </authorList>
    </citation>
    <scope>NUCLEOTIDE SEQUENCE [LARGE SCALE GENOMIC DNA]</scope>
    <source>
        <strain evidence="1 2">CECT 7682</strain>
    </source>
</reference>
<accession>A0ABV5J3W5</accession>
<comment type="caution">
    <text evidence="1">The sequence shown here is derived from an EMBL/GenBank/DDBJ whole genome shotgun (WGS) entry which is preliminary data.</text>
</comment>
<dbReference type="EMBL" id="JBHMEW010000048">
    <property type="protein sequence ID" value="MFB9211391.1"/>
    <property type="molecule type" value="Genomic_DNA"/>
</dbReference>
<gene>
    <name evidence="1" type="ORF">ACFFUR_06215</name>
</gene>